<keyword evidence="7" id="KW-1185">Reference proteome</keyword>
<dbReference type="InterPro" id="IPR050950">
    <property type="entry name" value="HTH-type_LysR_regulators"/>
</dbReference>
<dbReference type="InterPro" id="IPR036390">
    <property type="entry name" value="WH_DNA-bd_sf"/>
</dbReference>
<dbReference type="EMBL" id="JBGFSN010000006">
    <property type="protein sequence ID" value="MFH8135742.1"/>
    <property type="molecule type" value="Genomic_DNA"/>
</dbReference>
<comment type="similarity">
    <text evidence="1">Belongs to the LysR transcriptional regulatory family.</text>
</comment>
<protein>
    <submittedName>
        <fullName evidence="6">LysR family transcriptional regulator</fullName>
    </submittedName>
</protein>
<keyword evidence="4" id="KW-0804">Transcription</keyword>
<evidence type="ECO:0000313" key="6">
    <source>
        <dbReference type="EMBL" id="MFH8135742.1"/>
    </source>
</evidence>
<accession>A0ABW7PZT9</accession>
<dbReference type="CDD" id="cd05466">
    <property type="entry name" value="PBP2_LTTR_substrate"/>
    <property type="match status" value="1"/>
</dbReference>
<dbReference type="Gene3D" id="3.40.190.290">
    <property type="match status" value="1"/>
</dbReference>
<keyword evidence="3" id="KW-0238">DNA-binding</keyword>
<dbReference type="Gene3D" id="1.10.10.10">
    <property type="entry name" value="Winged helix-like DNA-binding domain superfamily/Winged helix DNA-binding domain"/>
    <property type="match status" value="1"/>
</dbReference>
<evidence type="ECO:0000256" key="1">
    <source>
        <dbReference type="ARBA" id="ARBA00009437"/>
    </source>
</evidence>
<dbReference type="Proteomes" id="UP001611251">
    <property type="component" value="Unassembled WGS sequence"/>
</dbReference>
<dbReference type="InterPro" id="IPR036388">
    <property type="entry name" value="WH-like_DNA-bd_sf"/>
</dbReference>
<proteinExistence type="inferred from homology"/>
<evidence type="ECO:0000256" key="2">
    <source>
        <dbReference type="ARBA" id="ARBA00023015"/>
    </source>
</evidence>
<dbReference type="InterPro" id="IPR000847">
    <property type="entry name" value="LysR_HTH_N"/>
</dbReference>
<comment type="caution">
    <text evidence="6">The sequence shown here is derived from an EMBL/GenBank/DDBJ whole genome shotgun (WGS) entry which is preliminary data.</text>
</comment>
<dbReference type="Pfam" id="PF00126">
    <property type="entry name" value="HTH_1"/>
    <property type="match status" value="1"/>
</dbReference>
<evidence type="ECO:0000256" key="4">
    <source>
        <dbReference type="ARBA" id="ARBA00023163"/>
    </source>
</evidence>
<dbReference type="PRINTS" id="PR00039">
    <property type="entry name" value="HTHLYSR"/>
</dbReference>
<reference evidence="6 7" key="1">
    <citation type="submission" date="2024-08" db="EMBL/GenBank/DDBJ databases">
        <title>Pantoea ronii - a newly identified human opportunistic pathogen.</title>
        <authorList>
            <person name="Keidar-Friedman D."/>
            <person name="Sorek N."/>
            <person name="Leshin-Carmel D."/>
            <person name="Tsur A."/>
            <person name="Amsalem M."/>
            <person name="Tolkach D."/>
            <person name="Brosh-Nissimov T."/>
        </authorList>
    </citation>
    <scope>NUCLEOTIDE SEQUENCE [LARGE SCALE GENOMIC DNA]</scope>
    <source>
        <strain evidence="6 7">AA23256</strain>
    </source>
</reference>
<dbReference type="Pfam" id="PF03466">
    <property type="entry name" value="LysR_substrate"/>
    <property type="match status" value="1"/>
</dbReference>
<sequence length="293" mass="33099">MDLKRLQYFCTIAEQGSISKAARLLNIAQPPLGKRLQELEEEIGSPLFNRTPRQMVLTEAGTFLYRQSCDILSKINSLKRQTITIATRKKRVVNIGLSYLYLRYFNPVLLDYYRNRPEWDINVVVSDSSHLEAMLLEHTLDIALIQMPGQSQSWDIRGLAPIDSVAVISSHYTAMLAGKTLQFADLSGVPLILLHRIGGEGTYEILRSKLFDTMSQVNISIKVSEPKLILDMMEQGFDGAAIIPRSEYVPSQQGKYLACPLTEPFAIYKPAIVTLSTARDRLLWPLAHEQTEE</sequence>
<organism evidence="6 7">
    <name type="scientific">Pantoea osteomyelitidis</name>
    <dbReference type="NCBI Taxonomy" id="3230026"/>
    <lineage>
        <taxon>Bacteria</taxon>
        <taxon>Pseudomonadati</taxon>
        <taxon>Pseudomonadota</taxon>
        <taxon>Gammaproteobacteria</taxon>
        <taxon>Enterobacterales</taxon>
        <taxon>Erwiniaceae</taxon>
        <taxon>Pantoea</taxon>
    </lineage>
</organism>
<gene>
    <name evidence="6" type="ORF">ABU178_16425</name>
</gene>
<evidence type="ECO:0000259" key="5">
    <source>
        <dbReference type="PROSITE" id="PS50931"/>
    </source>
</evidence>
<name>A0ABW7PZT9_9GAMM</name>
<dbReference type="SUPFAM" id="SSF46785">
    <property type="entry name" value="Winged helix' DNA-binding domain"/>
    <property type="match status" value="1"/>
</dbReference>
<dbReference type="RefSeq" id="WP_397216825.1">
    <property type="nucleotide sequence ID" value="NZ_JBGFSN010000006.1"/>
</dbReference>
<feature type="domain" description="HTH lysR-type" evidence="5">
    <location>
        <begin position="1"/>
        <end position="58"/>
    </location>
</feature>
<dbReference type="PROSITE" id="PS50931">
    <property type="entry name" value="HTH_LYSR"/>
    <property type="match status" value="1"/>
</dbReference>
<dbReference type="SUPFAM" id="SSF53850">
    <property type="entry name" value="Periplasmic binding protein-like II"/>
    <property type="match status" value="1"/>
</dbReference>
<dbReference type="PANTHER" id="PTHR30419">
    <property type="entry name" value="HTH-TYPE TRANSCRIPTIONAL REGULATOR YBHD"/>
    <property type="match status" value="1"/>
</dbReference>
<dbReference type="InterPro" id="IPR005119">
    <property type="entry name" value="LysR_subst-bd"/>
</dbReference>
<keyword evidence="2" id="KW-0805">Transcription regulation</keyword>
<evidence type="ECO:0000256" key="3">
    <source>
        <dbReference type="ARBA" id="ARBA00023125"/>
    </source>
</evidence>
<evidence type="ECO:0000313" key="7">
    <source>
        <dbReference type="Proteomes" id="UP001611251"/>
    </source>
</evidence>